<keyword evidence="2" id="KW-0472">Membrane</keyword>
<feature type="transmembrane region" description="Helical" evidence="2">
    <location>
        <begin position="320"/>
        <end position="339"/>
    </location>
</feature>
<keyword evidence="4" id="KW-1185">Reference proteome</keyword>
<feature type="transmembrane region" description="Helical" evidence="2">
    <location>
        <begin position="127"/>
        <end position="146"/>
    </location>
</feature>
<feature type="transmembrane region" description="Helical" evidence="2">
    <location>
        <begin position="91"/>
        <end position="115"/>
    </location>
</feature>
<feature type="transmembrane region" description="Helical" evidence="2">
    <location>
        <begin position="6"/>
        <end position="22"/>
    </location>
</feature>
<evidence type="ECO:0008006" key="5">
    <source>
        <dbReference type="Google" id="ProtNLM"/>
    </source>
</evidence>
<dbReference type="RefSeq" id="WP_156682982.1">
    <property type="nucleotide sequence ID" value="NZ_CABWIB010000001.1"/>
</dbReference>
<reference evidence="3 4" key="1">
    <citation type="submission" date="2019-10" db="EMBL/GenBank/DDBJ databases">
        <authorList>
            <person name="Blom J."/>
        </authorList>
    </citation>
    <scope>NUCLEOTIDE SEQUENCE [LARGE SCALE GENOMIC DNA]</scope>
    <source>
        <strain evidence="3 4">ES3154-GLU</strain>
    </source>
</reference>
<protein>
    <recommendedName>
        <fullName evidence="5">TrbL/VirB6 plasmid conjugal transfer protein</fullName>
    </recommendedName>
</protein>
<keyword evidence="2" id="KW-1133">Transmembrane helix</keyword>
<name>A0A6I8M680_9FUSO</name>
<evidence type="ECO:0000313" key="3">
    <source>
        <dbReference type="EMBL" id="VWL84933.1"/>
    </source>
</evidence>
<accession>A0A6I8M680</accession>
<dbReference type="EMBL" id="CABWIB010000001">
    <property type="protein sequence ID" value="VWL84933.1"/>
    <property type="molecule type" value="Genomic_DNA"/>
</dbReference>
<keyword evidence="2" id="KW-0812">Transmembrane</keyword>
<proteinExistence type="predicted"/>
<feature type="coiled-coil region" evidence="1">
    <location>
        <begin position="26"/>
        <end position="53"/>
    </location>
</feature>
<feature type="transmembrane region" description="Helical" evidence="2">
    <location>
        <begin position="273"/>
        <end position="298"/>
    </location>
</feature>
<gene>
    <name evidence="3" type="ORF">OMES3154_00206</name>
</gene>
<evidence type="ECO:0000313" key="4">
    <source>
        <dbReference type="Proteomes" id="UP000419017"/>
    </source>
</evidence>
<evidence type="ECO:0000256" key="2">
    <source>
        <dbReference type="SAM" id="Phobius"/>
    </source>
</evidence>
<keyword evidence="1" id="KW-0175">Coiled coil</keyword>
<dbReference type="AlphaFoldDB" id="A0A6I8M680"/>
<feature type="transmembrane region" description="Helical" evidence="2">
    <location>
        <begin position="242"/>
        <end position="261"/>
    </location>
</feature>
<dbReference type="Proteomes" id="UP000419017">
    <property type="component" value="Unassembled WGS sequence"/>
</dbReference>
<organism evidence="3 4">
    <name type="scientific">Oceanivirga miroungae</name>
    <dbReference type="NCBI Taxonomy" id="1130046"/>
    <lineage>
        <taxon>Bacteria</taxon>
        <taxon>Fusobacteriati</taxon>
        <taxon>Fusobacteriota</taxon>
        <taxon>Fusobacteriia</taxon>
        <taxon>Fusobacteriales</taxon>
        <taxon>Leptotrichiaceae</taxon>
        <taxon>Oceanivirga</taxon>
    </lineage>
</organism>
<sequence length="346" mass="39490">MTNIKKIIIFLCLFINIISFSVERNKDNIKNEVKTQIINADEYTKQVKELENNWRDNHPTIVFEASKKVNFDTVADDYSNTIRSSIDKSNLGTTIITIMILVATIQMTLEIAFAYANGRVLIDIVKILIKNFLTFTIYVLTVRLIFNGKLIKESLNIAYAIVKAFTGNDTLEPLTGIWTYSQEIIAYIWDMVGKVWYFNLWHPLITIKSFGTGLAATIFLLILILMVLIAFFAIMFDIFKLLLTFIVAISLSTILLPLGLADQTKPIYSISKILSLLVNFIIKISSINIFLILGMVALKRSRTLEVFETMNENGITITDILNSNFIVFCILIWVVLDLIRKINIEF</sequence>
<evidence type="ECO:0000256" key="1">
    <source>
        <dbReference type="SAM" id="Coils"/>
    </source>
</evidence>
<feature type="transmembrane region" description="Helical" evidence="2">
    <location>
        <begin position="214"/>
        <end position="236"/>
    </location>
</feature>